<keyword evidence="9" id="KW-0472">Membrane</keyword>
<dbReference type="RefSeq" id="XP_013788725.1">
    <property type="nucleotide sequence ID" value="XM_013933271.2"/>
</dbReference>
<feature type="compositionally biased region" description="Pro residues" evidence="10">
    <location>
        <begin position="13"/>
        <end position="28"/>
    </location>
</feature>
<evidence type="ECO:0000256" key="7">
    <source>
        <dbReference type="ARBA" id="ARBA00022927"/>
    </source>
</evidence>
<evidence type="ECO:0000256" key="8">
    <source>
        <dbReference type="ARBA" id="ARBA00023128"/>
    </source>
</evidence>
<dbReference type="InterPro" id="IPR037930">
    <property type="entry name" value="Tom40"/>
</dbReference>
<evidence type="ECO:0000256" key="9">
    <source>
        <dbReference type="ARBA" id="ARBA00023136"/>
    </source>
</evidence>
<keyword evidence="6" id="KW-1000">Mitochondrion outer membrane</keyword>
<evidence type="ECO:0000256" key="2">
    <source>
        <dbReference type="ARBA" id="ARBA00010510"/>
    </source>
</evidence>
<dbReference type="GeneID" id="106472620"/>
<evidence type="ECO:0000256" key="10">
    <source>
        <dbReference type="SAM" id="MobiDB-lite"/>
    </source>
</evidence>
<comment type="similarity">
    <text evidence="2">Belongs to the Tom40 family.</text>
</comment>
<dbReference type="RefSeq" id="XP_022256877.1">
    <property type="nucleotide sequence ID" value="XM_022401169.1"/>
</dbReference>
<keyword evidence="11" id="KW-1185">Reference proteome</keyword>
<proteinExistence type="inferred from homology"/>
<evidence type="ECO:0000256" key="3">
    <source>
        <dbReference type="ARBA" id="ARBA00022448"/>
    </source>
</evidence>
<gene>
    <name evidence="12 13" type="primary">LOC106472620</name>
</gene>
<comment type="subcellular location">
    <subcellularLocation>
        <location evidence="1">Mitochondrion outer membrane</location>
        <topology evidence="1">Multi-pass membrane protein</topology>
    </subcellularLocation>
</comment>
<dbReference type="Gene3D" id="2.40.160.10">
    <property type="entry name" value="Porin"/>
    <property type="match status" value="1"/>
</dbReference>
<dbReference type="InterPro" id="IPR023614">
    <property type="entry name" value="Porin_dom_sf"/>
</dbReference>
<dbReference type="Pfam" id="PF01459">
    <property type="entry name" value="Porin_3"/>
    <property type="match status" value="1"/>
</dbReference>
<name>A0ABM1TLX1_LIMPO</name>
<dbReference type="CDD" id="cd07305">
    <property type="entry name" value="Porin3_Tom40"/>
    <property type="match status" value="1"/>
</dbReference>
<evidence type="ECO:0000313" key="13">
    <source>
        <dbReference type="RefSeq" id="XP_022256877.1"/>
    </source>
</evidence>
<organism evidence="11 13">
    <name type="scientific">Limulus polyphemus</name>
    <name type="common">Atlantic horseshoe crab</name>
    <dbReference type="NCBI Taxonomy" id="6850"/>
    <lineage>
        <taxon>Eukaryota</taxon>
        <taxon>Metazoa</taxon>
        <taxon>Ecdysozoa</taxon>
        <taxon>Arthropoda</taxon>
        <taxon>Chelicerata</taxon>
        <taxon>Merostomata</taxon>
        <taxon>Xiphosura</taxon>
        <taxon>Limulidae</taxon>
        <taxon>Limulus</taxon>
    </lineage>
</organism>
<reference evidence="12 13" key="1">
    <citation type="submission" date="2025-05" db="UniProtKB">
        <authorList>
            <consortium name="RefSeq"/>
        </authorList>
    </citation>
    <scope>IDENTIFICATION</scope>
    <source>
        <tissue evidence="12 13">Muscle</tissue>
    </source>
</reference>
<evidence type="ECO:0000256" key="4">
    <source>
        <dbReference type="ARBA" id="ARBA00022452"/>
    </source>
</evidence>
<dbReference type="InterPro" id="IPR027246">
    <property type="entry name" value="Porin_Euk/Tom40"/>
</dbReference>
<feature type="region of interest" description="Disordered" evidence="10">
    <location>
        <begin position="1"/>
        <end position="34"/>
    </location>
</feature>
<keyword evidence="7" id="KW-0653">Protein transport</keyword>
<keyword evidence="4" id="KW-1134">Transmembrane beta strand</keyword>
<feature type="compositionally biased region" description="Low complexity" evidence="10">
    <location>
        <begin position="1"/>
        <end position="12"/>
    </location>
</feature>
<evidence type="ECO:0000313" key="12">
    <source>
        <dbReference type="RefSeq" id="XP_013788725.1"/>
    </source>
</evidence>
<evidence type="ECO:0000256" key="6">
    <source>
        <dbReference type="ARBA" id="ARBA00022787"/>
    </source>
</evidence>
<protein>
    <submittedName>
        <fullName evidence="12 13">Mitochondrial import receptor subunit TOM40 homolog 1-like</fullName>
    </submittedName>
</protein>
<evidence type="ECO:0000313" key="11">
    <source>
        <dbReference type="Proteomes" id="UP000694941"/>
    </source>
</evidence>
<sequence length="330" mass="34950">MGNVLASSFSPSPVTPPAPPTGAPPPPSAGDSFTSDETVKVNGLNPGAIEDLHKKCKDIFPVNFEGAKLMVNKGLSNHFQISHTLSMSSITPSGYRFGATYVGTKQLSPTEAYPVLLGDIDPSGNLNANIIHQFNKHIRTKFAAQIQDSRYVASQLTTDFKGHDYTASLTLGNIDIFNGSGVAVLHYLQSVTPKVAAGAELAYQYGSQVPGGEIAVLSLAGRYTGQNCVLSGTLSTAGAHICYYHKGNDQVQVGVEVETNLRLGESVATIGYQLDLPKANLVFKGTVDSNWTVGAVLEKKLQPLPFTLALSGMLNHAKNQSRFGCGLIIG</sequence>
<keyword evidence="5" id="KW-0812">Transmembrane</keyword>
<dbReference type="Proteomes" id="UP000694941">
    <property type="component" value="Unplaced"/>
</dbReference>
<dbReference type="PANTHER" id="PTHR10802">
    <property type="entry name" value="MITOCHONDRIAL IMPORT RECEPTOR SUBUNIT TOM40"/>
    <property type="match status" value="1"/>
</dbReference>
<accession>A0ABM1TLX1</accession>
<evidence type="ECO:0000256" key="1">
    <source>
        <dbReference type="ARBA" id="ARBA00004374"/>
    </source>
</evidence>
<keyword evidence="3" id="KW-0813">Transport</keyword>
<keyword evidence="8" id="KW-0496">Mitochondrion</keyword>
<evidence type="ECO:0000256" key="5">
    <source>
        <dbReference type="ARBA" id="ARBA00022692"/>
    </source>
</evidence>